<organism evidence="1">
    <name type="scientific">Desulfatirhabdium butyrativorans</name>
    <dbReference type="NCBI Taxonomy" id="340467"/>
    <lineage>
        <taxon>Bacteria</taxon>
        <taxon>Pseudomonadati</taxon>
        <taxon>Thermodesulfobacteriota</taxon>
        <taxon>Desulfobacteria</taxon>
        <taxon>Desulfobacterales</taxon>
        <taxon>Desulfatirhabdiaceae</taxon>
        <taxon>Desulfatirhabdium</taxon>
    </lineage>
</organism>
<sequence length="69" mass="6835">MAEKSIAMSIYHKNAAAPRENPVGGAGATGFRVSHPGEMFVSGGEGAPGLLANAGNACLNVPGLVGLDK</sequence>
<gene>
    <name evidence="1" type="ORF">ENS29_01775</name>
</gene>
<dbReference type="EMBL" id="DSUH01000040">
    <property type="protein sequence ID" value="HGU31567.1"/>
    <property type="molecule type" value="Genomic_DNA"/>
</dbReference>
<dbReference type="AlphaFoldDB" id="A0A7C4MMV4"/>
<protein>
    <submittedName>
        <fullName evidence="1">Uncharacterized protein</fullName>
    </submittedName>
</protein>
<accession>A0A7C4MMV4</accession>
<reference evidence="1" key="1">
    <citation type="journal article" date="2020" name="mSystems">
        <title>Genome- and Community-Level Interaction Insights into Carbon Utilization and Element Cycling Functions of Hydrothermarchaeota in Hydrothermal Sediment.</title>
        <authorList>
            <person name="Zhou Z."/>
            <person name="Liu Y."/>
            <person name="Xu W."/>
            <person name="Pan J."/>
            <person name="Luo Z.H."/>
            <person name="Li M."/>
        </authorList>
    </citation>
    <scope>NUCLEOTIDE SEQUENCE [LARGE SCALE GENOMIC DNA]</scope>
    <source>
        <strain evidence="1">SpSt-477</strain>
    </source>
</reference>
<name>A0A7C4MMV4_9BACT</name>
<proteinExistence type="predicted"/>
<evidence type="ECO:0000313" key="1">
    <source>
        <dbReference type="EMBL" id="HGU31567.1"/>
    </source>
</evidence>
<comment type="caution">
    <text evidence="1">The sequence shown here is derived from an EMBL/GenBank/DDBJ whole genome shotgun (WGS) entry which is preliminary data.</text>
</comment>